<dbReference type="InterPro" id="IPR015422">
    <property type="entry name" value="PyrdxlP-dep_Trfase_small"/>
</dbReference>
<keyword evidence="7 9" id="KW-0663">Pyridoxal phosphate</keyword>
<dbReference type="InterPro" id="IPR015424">
    <property type="entry name" value="PyrdxlP-dep_Trfase"/>
</dbReference>
<dbReference type="OrthoDB" id="9813612at2"/>
<dbReference type="GO" id="GO:0030170">
    <property type="term" value="F:pyridoxal phosphate binding"/>
    <property type="evidence" value="ECO:0007669"/>
    <property type="project" value="InterPro"/>
</dbReference>
<proteinExistence type="inferred from homology"/>
<sequence length="371" mass="40075">MSTLSALARPELATQPVYEPGKPIEDVARELGLAVADITKLASNENPFGPSPLGIAAAQHALTHSELYPDGDCVALRARLAAYWQLSPRAFVVGNGSNEIIELLGHAFLRPGDEVVMGSCAFVVYKLVSLLFGAKPVEVPMRADFAHDLDAMLAAVTAHTRLVFVASPNNPTGRAHSQAELLAFARALPPHVVLCIDEAYAEYLDPAAAPDLCELIAEGRHVICLRTFSKVYGLAGLRIGYGYASEELVGLLNRVRQPFNVNAISQAAARAALDDVDFVARCRRENARGLRQLEVGLAERGVEFVASAANFILLKVGDGVRCFQWMQTQGMIVRPVASYGLPEWIRLTVGTAAQNARFLSLLDEFLAKARS</sequence>
<comment type="similarity">
    <text evidence="3 9">Belongs to the class-II pyridoxal-phosphate-dependent aminotransferase family. Histidinol-phosphate aminotransferase subfamily.</text>
</comment>
<evidence type="ECO:0000313" key="12">
    <source>
        <dbReference type="Proteomes" id="UP000071392"/>
    </source>
</evidence>
<comment type="catalytic activity">
    <reaction evidence="8 9">
        <text>L-histidinol phosphate + 2-oxoglutarate = 3-(imidazol-4-yl)-2-oxopropyl phosphate + L-glutamate</text>
        <dbReference type="Rhea" id="RHEA:23744"/>
        <dbReference type="ChEBI" id="CHEBI:16810"/>
        <dbReference type="ChEBI" id="CHEBI:29985"/>
        <dbReference type="ChEBI" id="CHEBI:57766"/>
        <dbReference type="ChEBI" id="CHEBI:57980"/>
        <dbReference type="EC" id="2.6.1.9"/>
    </reaction>
</comment>
<protein>
    <recommendedName>
        <fullName evidence="9">Histidinol-phosphate aminotransferase</fullName>
        <ecNumber evidence="9">2.6.1.9</ecNumber>
    </recommendedName>
    <alternativeName>
        <fullName evidence="9">Imidazole acetol-phosphate transaminase</fullName>
    </alternativeName>
</protein>
<comment type="caution">
    <text evidence="11">The sequence shown here is derived from an EMBL/GenBank/DDBJ whole genome shotgun (WGS) entry which is preliminary data.</text>
</comment>
<reference evidence="11 12" key="1">
    <citation type="submission" date="2016-02" db="EMBL/GenBank/DDBJ databases">
        <authorList>
            <person name="Wen L."/>
            <person name="He K."/>
            <person name="Yang H."/>
        </authorList>
    </citation>
    <scope>NUCLEOTIDE SEQUENCE [LARGE SCALE GENOMIC DNA]</scope>
    <source>
        <strain evidence="11 12">CV41</strain>
    </source>
</reference>
<evidence type="ECO:0000259" key="10">
    <source>
        <dbReference type="Pfam" id="PF00155"/>
    </source>
</evidence>
<dbReference type="AlphaFoldDB" id="A0A139SQB5"/>
<dbReference type="Proteomes" id="UP000071392">
    <property type="component" value="Unassembled WGS sequence"/>
</dbReference>
<keyword evidence="9" id="KW-0368">Histidine biosynthesis</keyword>
<dbReference type="InterPro" id="IPR050106">
    <property type="entry name" value="HistidinolP_aminotransfase"/>
</dbReference>
<evidence type="ECO:0000256" key="5">
    <source>
        <dbReference type="ARBA" id="ARBA00022576"/>
    </source>
</evidence>
<dbReference type="PANTHER" id="PTHR43643">
    <property type="entry name" value="HISTIDINOL-PHOSPHATE AMINOTRANSFERASE 2"/>
    <property type="match status" value="1"/>
</dbReference>
<organism evidence="11 12">
    <name type="scientific">Cephaloticoccus capnophilus</name>
    <dbReference type="NCBI Taxonomy" id="1548208"/>
    <lineage>
        <taxon>Bacteria</taxon>
        <taxon>Pseudomonadati</taxon>
        <taxon>Verrucomicrobiota</taxon>
        <taxon>Opitutia</taxon>
        <taxon>Opitutales</taxon>
        <taxon>Opitutaceae</taxon>
        <taxon>Cephaloticoccus</taxon>
    </lineage>
</organism>
<dbReference type="HAMAP" id="MF_01023">
    <property type="entry name" value="HisC_aminotrans_2"/>
    <property type="match status" value="1"/>
</dbReference>
<feature type="domain" description="Aminotransferase class I/classII large" evidence="10">
    <location>
        <begin position="37"/>
        <end position="360"/>
    </location>
</feature>
<dbReference type="UniPathway" id="UPA00031">
    <property type="reaction ID" value="UER00012"/>
</dbReference>
<dbReference type="Pfam" id="PF00155">
    <property type="entry name" value="Aminotran_1_2"/>
    <property type="match status" value="1"/>
</dbReference>
<accession>A0A139SQB5</accession>
<dbReference type="NCBIfam" id="TIGR01141">
    <property type="entry name" value="hisC"/>
    <property type="match status" value="1"/>
</dbReference>
<name>A0A139SQB5_9BACT</name>
<dbReference type="InterPro" id="IPR005861">
    <property type="entry name" value="HisP_aminotrans"/>
</dbReference>
<dbReference type="Gene3D" id="3.40.640.10">
    <property type="entry name" value="Type I PLP-dependent aspartate aminotransferase-like (Major domain)"/>
    <property type="match status" value="1"/>
</dbReference>
<evidence type="ECO:0000313" key="11">
    <source>
        <dbReference type="EMBL" id="KXU36727.1"/>
    </source>
</evidence>
<dbReference type="STRING" id="1548208.AXK12_02935"/>
<keyword evidence="9" id="KW-0028">Amino-acid biosynthesis</keyword>
<dbReference type="GO" id="GO:0004400">
    <property type="term" value="F:histidinol-phosphate transaminase activity"/>
    <property type="evidence" value="ECO:0007669"/>
    <property type="project" value="UniProtKB-UniRule"/>
</dbReference>
<evidence type="ECO:0000256" key="9">
    <source>
        <dbReference type="HAMAP-Rule" id="MF_01023"/>
    </source>
</evidence>
<dbReference type="InterPro" id="IPR004839">
    <property type="entry name" value="Aminotransferase_I/II_large"/>
</dbReference>
<dbReference type="CDD" id="cd00609">
    <property type="entry name" value="AAT_like"/>
    <property type="match status" value="1"/>
</dbReference>
<dbReference type="GO" id="GO:0000105">
    <property type="term" value="P:L-histidine biosynthetic process"/>
    <property type="evidence" value="ECO:0007669"/>
    <property type="project" value="UniProtKB-UniRule"/>
</dbReference>
<dbReference type="EMBL" id="LSZP01000020">
    <property type="protein sequence ID" value="KXU36727.1"/>
    <property type="molecule type" value="Genomic_DNA"/>
</dbReference>
<evidence type="ECO:0000256" key="8">
    <source>
        <dbReference type="ARBA" id="ARBA00047481"/>
    </source>
</evidence>
<evidence type="ECO:0000256" key="3">
    <source>
        <dbReference type="ARBA" id="ARBA00007970"/>
    </source>
</evidence>
<keyword evidence="6 9" id="KW-0808">Transferase</keyword>
<comment type="subunit">
    <text evidence="4 9">Homodimer.</text>
</comment>
<dbReference type="RefSeq" id="WP_068711162.1">
    <property type="nucleotide sequence ID" value="NZ_LSZP01000020.1"/>
</dbReference>
<comment type="cofactor">
    <cofactor evidence="1 9">
        <name>pyridoxal 5'-phosphate</name>
        <dbReference type="ChEBI" id="CHEBI:597326"/>
    </cofactor>
</comment>
<dbReference type="EC" id="2.6.1.9" evidence="9"/>
<evidence type="ECO:0000256" key="2">
    <source>
        <dbReference type="ARBA" id="ARBA00005011"/>
    </source>
</evidence>
<evidence type="ECO:0000256" key="4">
    <source>
        <dbReference type="ARBA" id="ARBA00011738"/>
    </source>
</evidence>
<keyword evidence="12" id="KW-1185">Reference proteome</keyword>
<dbReference type="SUPFAM" id="SSF53383">
    <property type="entry name" value="PLP-dependent transferases"/>
    <property type="match status" value="1"/>
</dbReference>
<keyword evidence="5 9" id="KW-0032">Aminotransferase</keyword>
<gene>
    <name evidence="9" type="primary">hisC</name>
    <name evidence="11" type="ORF">AXK12_02935</name>
</gene>
<feature type="modified residue" description="N6-(pyridoxal phosphate)lysine" evidence="9">
    <location>
        <position position="230"/>
    </location>
</feature>
<evidence type="ECO:0000256" key="1">
    <source>
        <dbReference type="ARBA" id="ARBA00001933"/>
    </source>
</evidence>
<dbReference type="InterPro" id="IPR015421">
    <property type="entry name" value="PyrdxlP-dep_Trfase_major"/>
</dbReference>
<dbReference type="Gene3D" id="3.90.1150.10">
    <property type="entry name" value="Aspartate Aminotransferase, domain 1"/>
    <property type="match status" value="1"/>
</dbReference>
<dbReference type="PANTHER" id="PTHR43643:SF3">
    <property type="entry name" value="HISTIDINOL-PHOSPHATE AMINOTRANSFERASE"/>
    <property type="match status" value="1"/>
</dbReference>
<evidence type="ECO:0000256" key="6">
    <source>
        <dbReference type="ARBA" id="ARBA00022679"/>
    </source>
</evidence>
<comment type="pathway">
    <text evidence="2 9">Amino-acid biosynthesis; L-histidine biosynthesis; L-histidine from 5-phospho-alpha-D-ribose 1-diphosphate: step 7/9.</text>
</comment>
<evidence type="ECO:0000256" key="7">
    <source>
        <dbReference type="ARBA" id="ARBA00022898"/>
    </source>
</evidence>